<dbReference type="InterPro" id="IPR017801">
    <property type="entry name" value="DUF3738"/>
</dbReference>
<dbReference type="AlphaFoldDB" id="A0A1I6LXM1"/>
<gene>
    <name evidence="2" type="ORF">SAMN05421771_1423</name>
</gene>
<evidence type="ECO:0000313" key="3">
    <source>
        <dbReference type="Proteomes" id="UP000199024"/>
    </source>
</evidence>
<proteinExistence type="predicted"/>
<feature type="signal peptide" evidence="1">
    <location>
        <begin position="1"/>
        <end position="19"/>
    </location>
</feature>
<evidence type="ECO:0000313" key="2">
    <source>
        <dbReference type="EMBL" id="SFS08042.1"/>
    </source>
</evidence>
<evidence type="ECO:0000256" key="1">
    <source>
        <dbReference type="SAM" id="SignalP"/>
    </source>
</evidence>
<sequence>MHPVFRALASVLLLSAACAAQHPSFDVASIRPSPPGTRNKGMELLSPFTGGAPKGGLFSANAPLSVYIIFAYHITDSSQYRPLFASLPAWAQSGTYDIEARIDGTPDTDQVRAMVRSLLEERFKLATHLDTRPQPVYALVFDKPGHPGPQLHPHPVSSACTERPVGTSPAAIPTSAPAATCGTALYQHDGRLHVRMIDESIEQAAISIGGAAGFMGGMESRSVVNQTGLTGQFDLDIEFAPETPAGPGAPVESTGPTFEDALKSQLGLKLVKQTGTVSTLVVDHIEKPSEN</sequence>
<dbReference type="PROSITE" id="PS51257">
    <property type="entry name" value="PROKAR_LIPOPROTEIN"/>
    <property type="match status" value="1"/>
</dbReference>
<accession>A0A1I6LXM1</accession>
<keyword evidence="1" id="KW-0732">Signal</keyword>
<dbReference type="EMBL" id="FOZL01000001">
    <property type="protein sequence ID" value="SFS08042.1"/>
    <property type="molecule type" value="Genomic_DNA"/>
</dbReference>
<dbReference type="Pfam" id="PF12543">
    <property type="entry name" value="DUF3738"/>
    <property type="match status" value="1"/>
</dbReference>
<organism evidence="2 3">
    <name type="scientific">Granulicella pectinivorans</name>
    <dbReference type="NCBI Taxonomy" id="474950"/>
    <lineage>
        <taxon>Bacteria</taxon>
        <taxon>Pseudomonadati</taxon>
        <taxon>Acidobacteriota</taxon>
        <taxon>Terriglobia</taxon>
        <taxon>Terriglobales</taxon>
        <taxon>Acidobacteriaceae</taxon>
        <taxon>Granulicella</taxon>
    </lineage>
</organism>
<protein>
    <submittedName>
        <fullName evidence="2">Soil-associated protein, TIGR03435 family</fullName>
    </submittedName>
</protein>
<feature type="chain" id="PRO_5011779842" evidence="1">
    <location>
        <begin position="20"/>
        <end position="291"/>
    </location>
</feature>
<keyword evidence="3" id="KW-1185">Reference proteome</keyword>
<dbReference type="Proteomes" id="UP000199024">
    <property type="component" value="Unassembled WGS sequence"/>
</dbReference>
<dbReference type="STRING" id="474950.SAMN05421771_1423"/>
<reference evidence="2 3" key="1">
    <citation type="submission" date="2016-10" db="EMBL/GenBank/DDBJ databases">
        <authorList>
            <person name="de Groot N.N."/>
        </authorList>
    </citation>
    <scope>NUCLEOTIDE SEQUENCE [LARGE SCALE GENOMIC DNA]</scope>
    <source>
        <strain evidence="2 3">DSM 21001</strain>
    </source>
</reference>
<name>A0A1I6LXM1_9BACT</name>
<dbReference type="NCBIfam" id="TIGR03435">
    <property type="entry name" value="Soli_TIGR03435"/>
    <property type="match status" value="1"/>
</dbReference>
<dbReference type="RefSeq" id="WP_175528902.1">
    <property type="nucleotide sequence ID" value="NZ_FOZL01000001.1"/>
</dbReference>